<sequence length="228" mass="25241">MPRSILRRPLKSLPRIFFTRSLPSLANSPAASCSTSSTLLNRSRPLVAGFSTMVRAGLFSARDLSTPATSPSLNDTNPTSSSLVAGCDFEHWLVVMEAPQGNLTRDEIIDSYVKTLAQVVGSTEEEARMKIYSVSHRCYFAFGALVSEDLSNKIKDLPNVKCVLPDSYLDVENKDYGGEPFINGKAVPYDPKYHEEWIRNNAASKEETICSDWCDCDDSIDPMEAKMI</sequence>
<dbReference type="InterPro" id="IPR039206">
    <property type="entry name" value="MORF/ORRM1/DAG-like"/>
</dbReference>
<evidence type="ECO:0000313" key="4">
    <source>
        <dbReference type="EMBL" id="ESQ30093.1"/>
    </source>
</evidence>
<evidence type="ECO:0000259" key="3">
    <source>
        <dbReference type="Pfam" id="PF21864"/>
    </source>
</evidence>
<dbReference type="eggNOG" id="ENOG502QS63">
    <property type="taxonomic scope" value="Eukaryota"/>
</dbReference>
<reference evidence="4 5" key="1">
    <citation type="journal article" date="2013" name="Front. Plant Sci.">
        <title>The Reference Genome of the Halophytic Plant Eutrema salsugineum.</title>
        <authorList>
            <person name="Yang R."/>
            <person name="Jarvis D.E."/>
            <person name="Chen H."/>
            <person name="Beilstein M.A."/>
            <person name="Grimwood J."/>
            <person name="Jenkins J."/>
            <person name="Shu S."/>
            <person name="Prochnik S."/>
            <person name="Xin M."/>
            <person name="Ma C."/>
            <person name="Schmutz J."/>
            <person name="Wing R.A."/>
            <person name="Mitchell-Olds T."/>
            <person name="Schumaker K.S."/>
            <person name="Wang X."/>
        </authorList>
    </citation>
    <scope>NUCLEOTIDE SEQUENCE [LARGE SCALE GENOMIC DNA]</scope>
</reference>
<dbReference type="Proteomes" id="UP000030689">
    <property type="component" value="Unassembled WGS sequence"/>
</dbReference>
<dbReference type="Pfam" id="PF21864">
    <property type="entry name" value="MORF_dom"/>
    <property type="match status" value="1"/>
</dbReference>
<dbReference type="GO" id="GO:0006397">
    <property type="term" value="P:mRNA processing"/>
    <property type="evidence" value="ECO:0007669"/>
    <property type="project" value="UniProtKB-KW"/>
</dbReference>
<protein>
    <recommendedName>
        <fullName evidence="3">MORF/ORRM1/DAG-like MORF domain-containing protein</fullName>
    </recommendedName>
</protein>
<dbReference type="KEGG" id="eus:EUTSA_v10012347mg"/>
<organism evidence="4 5">
    <name type="scientific">Eutrema salsugineum</name>
    <name type="common">Saltwater cress</name>
    <name type="synonym">Sisymbrium salsugineum</name>
    <dbReference type="NCBI Taxonomy" id="72664"/>
    <lineage>
        <taxon>Eukaryota</taxon>
        <taxon>Viridiplantae</taxon>
        <taxon>Streptophyta</taxon>
        <taxon>Embryophyta</taxon>
        <taxon>Tracheophyta</taxon>
        <taxon>Spermatophyta</taxon>
        <taxon>Magnoliopsida</taxon>
        <taxon>eudicotyledons</taxon>
        <taxon>Gunneridae</taxon>
        <taxon>Pentapetalae</taxon>
        <taxon>rosids</taxon>
        <taxon>malvids</taxon>
        <taxon>Brassicales</taxon>
        <taxon>Brassicaceae</taxon>
        <taxon>Eutremeae</taxon>
        <taxon>Eutrema</taxon>
    </lineage>
</organism>
<dbReference type="InterPro" id="IPR054059">
    <property type="entry name" value="MORF/ORRM1/DAG-like_MORF"/>
</dbReference>
<feature type="non-terminal residue" evidence="4">
    <location>
        <position position="228"/>
    </location>
</feature>
<dbReference type="GO" id="GO:0016554">
    <property type="term" value="P:cytidine to uridine editing"/>
    <property type="evidence" value="ECO:0007669"/>
    <property type="project" value="InterPro"/>
</dbReference>
<proteinExistence type="predicted"/>
<dbReference type="AlphaFoldDB" id="V4KRX1"/>
<dbReference type="STRING" id="72664.V4KRX1"/>
<evidence type="ECO:0000256" key="1">
    <source>
        <dbReference type="ARBA" id="ARBA00022664"/>
    </source>
</evidence>
<name>V4KRX1_EUTSA</name>
<evidence type="ECO:0000313" key="5">
    <source>
        <dbReference type="Proteomes" id="UP000030689"/>
    </source>
</evidence>
<keyword evidence="1" id="KW-0507">mRNA processing</keyword>
<dbReference type="GO" id="GO:0005739">
    <property type="term" value="C:mitochondrion"/>
    <property type="evidence" value="ECO:0007669"/>
    <property type="project" value="TreeGrafter"/>
</dbReference>
<dbReference type="OMA" id="QTNMGGA"/>
<accession>V4KRX1</accession>
<dbReference type="PANTHER" id="PTHR31346:SF4">
    <property type="entry name" value="MULTIPLE ORGANELLAR RNA EDITING FACTOR 8, CHLOROPLASTIC_MITOCHONDRIAL"/>
    <property type="match status" value="1"/>
</dbReference>
<dbReference type="PANTHER" id="PTHR31346">
    <property type="entry name" value="MULTIPLE ORGANELLAR RNA EDITING FACTOR 2, CHLOROPLASTIC-RELATED-RELATED"/>
    <property type="match status" value="1"/>
</dbReference>
<keyword evidence="2" id="KW-0809">Transit peptide</keyword>
<dbReference type="GO" id="GO:0080156">
    <property type="term" value="P:mitochondrial mRNA modification"/>
    <property type="evidence" value="ECO:0007669"/>
    <property type="project" value="TreeGrafter"/>
</dbReference>
<dbReference type="Gramene" id="ESQ30093">
    <property type="protein sequence ID" value="ESQ30093"/>
    <property type="gene ID" value="EUTSA_v10012347mg"/>
</dbReference>
<keyword evidence="5" id="KW-1185">Reference proteome</keyword>
<gene>
    <name evidence="4" type="ORF">EUTSA_v10012347mg</name>
</gene>
<dbReference type="EMBL" id="KI517809">
    <property type="protein sequence ID" value="ESQ30093.1"/>
    <property type="molecule type" value="Genomic_DNA"/>
</dbReference>
<feature type="domain" description="MORF/ORRM1/DAG-like MORF" evidence="3">
    <location>
        <begin position="89"/>
        <end position="181"/>
    </location>
</feature>
<evidence type="ECO:0000256" key="2">
    <source>
        <dbReference type="ARBA" id="ARBA00022946"/>
    </source>
</evidence>